<gene>
    <name evidence="1" type="ORF">JIN84_12760</name>
</gene>
<accession>A0A934VCH4</accession>
<dbReference type="AlphaFoldDB" id="A0A934VCH4"/>
<dbReference type="EMBL" id="JAENIK010000011">
    <property type="protein sequence ID" value="MBK1816489.1"/>
    <property type="molecule type" value="Genomic_DNA"/>
</dbReference>
<sequence>MYLRRSIKSNSPPPGCSPAFLRKNTPRAARFLLSATVVAAVLPGWIHAAVRGVYVGNDFYPPITKIEAARTSGFNRLFLFTLHISANGDVYYNDTPVVRNGVYVGDPAWASSLAALRPEIHRIELVIGSWGDQSFSNIKSLVASDGTGSGSLLYKSFEALKNATGADAIQFDDESTYDVSSAVKFGKMIAGLGMKVTLCPYTAQNFWVNVKAQLGADADAVYLQCYDGGAGNNPATWNNAFGGFKVYPGLWGNTDTPPSVTSKMRNWQQTQGMDGGFMWLNEALPSDARKWAQSLAYGLEPLNGLVAADFGVNYAGTGFTGNQGFGFGPWTLSTTGGGSYISGGTSLFSIWNSAANGRSTAVRSLSSPLKSGQSLLVELQMNNLDNANNSNRFELRDSAGNVLFSYFHRGGDNADGHYTDAIGTHPAPGFAYHFGQLDSFRFSLDSATTFTFTDITTARSVSGTLSGAAVSQVAFVRTNGATVPGNGQDFRFTGLVVHTPTTLPVALAKSPTGWTIRFDATPCLTYRVQRSTRLDGGWNGIGEVFAPFNQSSFTDTDPPAGKAFYRLITP</sequence>
<dbReference type="Proteomes" id="UP000600139">
    <property type="component" value="Unassembled WGS sequence"/>
</dbReference>
<dbReference type="RefSeq" id="WP_200351422.1">
    <property type="nucleotide sequence ID" value="NZ_BAABHZ010000006.1"/>
</dbReference>
<organism evidence="1 2">
    <name type="scientific">Luteolibacter yonseiensis</name>
    <dbReference type="NCBI Taxonomy" id="1144680"/>
    <lineage>
        <taxon>Bacteria</taxon>
        <taxon>Pseudomonadati</taxon>
        <taxon>Verrucomicrobiota</taxon>
        <taxon>Verrucomicrobiia</taxon>
        <taxon>Verrucomicrobiales</taxon>
        <taxon>Verrucomicrobiaceae</taxon>
        <taxon>Luteolibacter</taxon>
    </lineage>
</organism>
<name>A0A934VCH4_9BACT</name>
<evidence type="ECO:0000313" key="2">
    <source>
        <dbReference type="Proteomes" id="UP000600139"/>
    </source>
</evidence>
<protein>
    <submittedName>
        <fullName evidence="1">Uncharacterized protein</fullName>
    </submittedName>
</protein>
<proteinExistence type="predicted"/>
<evidence type="ECO:0000313" key="1">
    <source>
        <dbReference type="EMBL" id="MBK1816489.1"/>
    </source>
</evidence>
<keyword evidence="2" id="KW-1185">Reference proteome</keyword>
<reference evidence="1" key="1">
    <citation type="submission" date="2021-01" db="EMBL/GenBank/DDBJ databases">
        <title>Modified the classification status of verrucomicrobia.</title>
        <authorList>
            <person name="Feng X."/>
        </authorList>
    </citation>
    <scope>NUCLEOTIDE SEQUENCE</scope>
    <source>
        <strain evidence="1">JCM 18052</strain>
    </source>
</reference>
<comment type="caution">
    <text evidence="1">The sequence shown here is derived from an EMBL/GenBank/DDBJ whole genome shotgun (WGS) entry which is preliminary data.</text>
</comment>